<proteinExistence type="predicted"/>
<reference evidence="1" key="1">
    <citation type="submission" date="2014-09" db="EMBL/GenBank/DDBJ databases">
        <title>G. arboreum L. cv. AKA8401 A2 genome assembly version 1.0.</title>
        <authorList>
            <person name="Mudge J."/>
            <person name="Ramaraj T."/>
            <person name="Lindquist I.E."/>
            <person name="Bharti A.K."/>
            <person name="Sundararajan A."/>
            <person name="Cameron C.T."/>
            <person name="Woodward J.E."/>
            <person name="May G.D."/>
            <person name="Brubaker C."/>
            <person name="Broadhvest J."/>
            <person name="Wilkins T.A."/>
        </authorList>
    </citation>
    <scope>NUCLEOTIDE SEQUENCE</scope>
</reference>
<reference evidence="3" key="2">
    <citation type="submission" date="2014-09" db="EMBL/GenBank/DDBJ databases">
        <authorList>
            <person name="Mudge J."/>
            <person name="Ramaraj T."/>
            <person name="Lindquist I.E."/>
            <person name="Bharti A.K."/>
            <person name="Sundararajan A."/>
            <person name="Cameron C.T."/>
            <person name="Woodward J.E."/>
            <person name="May G.D."/>
            <person name="Brubaker C."/>
            <person name="Broadhvest J."/>
            <person name="Wilkins T.A."/>
        </authorList>
    </citation>
    <scope>NUCLEOTIDE SEQUENCE</scope>
    <source>
        <strain evidence="3">cv. AKA8401</strain>
    </source>
</reference>
<protein>
    <submittedName>
        <fullName evidence="1">Uncharacterized protein</fullName>
    </submittedName>
</protein>
<sequence length="9" mass="1116">MCRRHLTSL</sequence>
<name>A0A0B0MLE4_GOSAR</name>
<dbReference type="EMBL" id="JRRC01204700">
    <property type="protein sequence ID" value="KHG01610.1"/>
    <property type="molecule type" value="Genomic_DNA"/>
</dbReference>
<evidence type="ECO:0000313" key="1">
    <source>
        <dbReference type="EMBL" id="KHG01610.1"/>
    </source>
</evidence>
<gene>
    <name evidence="2" type="ORF">F383_16581</name>
    <name evidence="1" type="ORF">F383_39281</name>
</gene>
<evidence type="ECO:0000313" key="2">
    <source>
        <dbReference type="EMBL" id="KHG15270.1"/>
    </source>
</evidence>
<keyword evidence="3" id="KW-1185">Reference proteome</keyword>
<dbReference type="EMBL" id="KN403324">
    <property type="protein sequence ID" value="KHG15270.1"/>
    <property type="molecule type" value="Genomic_DNA"/>
</dbReference>
<organism evidence="1 3">
    <name type="scientific">Gossypium arboreum</name>
    <name type="common">Tree cotton</name>
    <name type="synonym">Gossypium nanking</name>
    <dbReference type="NCBI Taxonomy" id="29729"/>
    <lineage>
        <taxon>Eukaryota</taxon>
        <taxon>Viridiplantae</taxon>
        <taxon>Streptophyta</taxon>
        <taxon>Embryophyta</taxon>
        <taxon>Tracheophyta</taxon>
        <taxon>Spermatophyta</taxon>
        <taxon>Magnoliopsida</taxon>
        <taxon>eudicotyledons</taxon>
        <taxon>Gunneridae</taxon>
        <taxon>Pentapetalae</taxon>
        <taxon>rosids</taxon>
        <taxon>malvids</taxon>
        <taxon>Malvales</taxon>
        <taxon>Malvaceae</taxon>
        <taxon>Malvoideae</taxon>
        <taxon>Gossypium</taxon>
    </lineage>
</organism>
<accession>A0A0B0MLE4</accession>
<dbReference type="Proteomes" id="UP000032142">
    <property type="component" value="Unassembled WGS sequence"/>
</dbReference>
<evidence type="ECO:0000313" key="3">
    <source>
        <dbReference type="Proteomes" id="UP000032142"/>
    </source>
</evidence>